<name>A0A1H9E3F6_9BACT</name>
<dbReference type="GO" id="GO:0016491">
    <property type="term" value="F:oxidoreductase activity"/>
    <property type="evidence" value="ECO:0007669"/>
    <property type="project" value="UniProtKB-KW"/>
</dbReference>
<evidence type="ECO:0000313" key="3">
    <source>
        <dbReference type="Proteomes" id="UP000199021"/>
    </source>
</evidence>
<dbReference type="AlphaFoldDB" id="A0A1H9E3F6"/>
<dbReference type="STRING" id="478744.SAMN05444359_106238"/>
<organism evidence="2 3">
    <name type="scientific">Neolewinella agarilytica</name>
    <dbReference type="NCBI Taxonomy" id="478744"/>
    <lineage>
        <taxon>Bacteria</taxon>
        <taxon>Pseudomonadati</taxon>
        <taxon>Bacteroidota</taxon>
        <taxon>Saprospiria</taxon>
        <taxon>Saprospirales</taxon>
        <taxon>Lewinellaceae</taxon>
        <taxon>Neolewinella</taxon>
    </lineage>
</organism>
<keyword evidence="1" id="KW-0560">Oxidoreductase</keyword>
<sequence length="336" mass="37800">MLTISSKEMQDVLQALFKKYGFTDSRAHLLAEVHTQNTLFGVNSHGINRVPRFLDYVKKGVVKIDAKAEKIAEFGNIERWDGHQGPGVLNAIKCTNRAIELAKSSGMGLVALRNTNHWMRGGYYGWQAANQGCIAILFTNTQPNMPAWGAKESRIGNNPFVVSIPRKEGHIVLDMALSQFSFGKINEYKLQGEQLPFAGGWDEENKLSRDPEKILKKERGLPIGYWKGSAFSIVLDMLATLLSAGNSTYRIGQKKYETAISQVYLCIYPEVFPDKELQHSLINEIIDYTHDAPPMEAGKRTYYPGEQSANARKQNTQNGMKISKEIWQNILTLIEE</sequence>
<dbReference type="Proteomes" id="UP000199021">
    <property type="component" value="Unassembled WGS sequence"/>
</dbReference>
<gene>
    <name evidence="2" type="ORF">SAMN05444359_106238</name>
</gene>
<dbReference type="Pfam" id="PF02615">
    <property type="entry name" value="Ldh_2"/>
    <property type="match status" value="1"/>
</dbReference>
<evidence type="ECO:0000256" key="1">
    <source>
        <dbReference type="ARBA" id="ARBA00023002"/>
    </source>
</evidence>
<dbReference type="OrthoDB" id="9769447at2"/>
<dbReference type="InterPro" id="IPR043144">
    <property type="entry name" value="Mal/L-sulf/L-lact_DH-like_ah"/>
</dbReference>
<dbReference type="Gene3D" id="3.30.1370.60">
    <property type="entry name" value="Hypothetical oxidoreductase yiak, domain 2"/>
    <property type="match status" value="1"/>
</dbReference>
<protein>
    <submittedName>
        <fullName evidence="2">3-dehydro-L-gulonate 2-dehydrogenase</fullName>
    </submittedName>
</protein>
<dbReference type="NCBIfam" id="NF009750">
    <property type="entry name" value="PRK13260.1"/>
    <property type="match status" value="1"/>
</dbReference>
<keyword evidence="3" id="KW-1185">Reference proteome</keyword>
<accession>A0A1H9E3F6</accession>
<dbReference type="PANTHER" id="PTHR11091:SF3">
    <property type="entry name" value="2,3-DIKETO-L-GULONATE REDUCTASE"/>
    <property type="match status" value="1"/>
</dbReference>
<reference evidence="3" key="1">
    <citation type="submission" date="2016-10" db="EMBL/GenBank/DDBJ databases">
        <authorList>
            <person name="Varghese N."/>
            <person name="Submissions S."/>
        </authorList>
    </citation>
    <scope>NUCLEOTIDE SEQUENCE [LARGE SCALE GENOMIC DNA]</scope>
    <source>
        <strain evidence="3">DSM 24740</strain>
    </source>
</reference>
<dbReference type="InterPro" id="IPR043143">
    <property type="entry name" value="Mal/L-sulf/L-lact_DH-like_NADP"/>
</dbReference>
<dbReference type="EMBL" id="FOFB01000006">
    <property type="protein sequence ID" value="SEQ20266.1"/>
    <property type="molecule type" value="Genomic_DNA"/>
</dbReference>
<dbReference type="InParanoid" id="A0A1H9E3F6"/>
<proteinExistence type="predicted"/>
<evidence type="ECO:0000313" key="2">
    <source>
        <dbReference type="EMBL" id="SEQ20266.1"/>
    </source>
</evidence>
<dbReference type="RefSeq" id="WP_090166986.1">
    <property type="nucleotide sequence ID" value="NZ_FOFB01000006.1"/>
</dbReference>
<dbReference type="Gene3D" id="1.10.1530.10">
    <property type="match status" value="1"/>
</dbReference>
<dbReference type="PANTHER" id="PTHR11091">
    <property type="entry name" value="OXIDOREDUCTASE-RELATED"/>
    <property type="match status" value="1"/>
</dbReference>
<dbReference type="FunCoup" id="A0A1H9E3F6">
    <property type="interactions" value="28"/>
</dbReference>
<dbReference type="InterPro" id="IPR003767">
    <property type="entry name" value="Malate/L-lactate_DH-like"/>
</dbReference>
<dbReference type="InterPro" id="IPR036111">
    <property type="entry name" value="Mal/L-sulfo/L-lacto_DH-like_sf"/>
</dbReference>
<dbReference type="SUPFAM" id="SSF89733">
    <property type="entry name" value="L-sulfolactate dehydrogenase-like"/>
    <property type="match status" value="1"/>
</dbReference>